<dbReference type="EMBL" id="AAYH02000036">
    <property type="protein sequence ID" value="EDO55677.1"/>
    <property type="molecule type" value="Genomic_DNA"/>
</dbReference>
<accession>A0ABC9NFZ4</accession>
<comment type="caution">
    <text evidence="1">The sequence shown here is derived from an EMBL/GenBank/DDBJ whole genome shotgun (WGS) entry which is preliminary data.</text>
</comment>
<evidence type="ECO:0000313" key="1">
    <source>
        <dbReference type="EMBL" id="EDO55677.1"/>
    </source>
</evidence>
<reference evidence="1" key="1">
    <citation type="submission" date="2007-06" db="EMBL/GenBank/DDBJ databases">
        <authorList>
            <person name="Fulton L."/>
            <person name="Clifton S."/>
            <person name="Fulton B."/>
            <person name="Xu J."/>
            <person name="Minx P."/>
            <person name="Pepin K.H."/>
            <person name="Johnson M."/>
            <person name="Thiruvilangam P."/>
            <person name="Bhonagiri V."/>
            <person name="Nash W.E."/>
            <person name="Mardis E.R."/>
            <person name="Wilson R.K."/>
        </authorList>
    </citation>
    <scope>NUCLEOTIDE SEQUENCE [LARGE SCALE GENOMIC DNA]</scope>
    <source>
        <strain evidence="1">ATCC 8492</strain>
    </source>
</reference>
<proteinExistence type="predicted"/>
<evidence type="ECO:0008006" key="3">
    <source>
        <dbReference type="Google" id="ProtNLM"/>
    </source>
</evidence>
<name>A0ABC9NFZ4_BACUC</name>
<keyword evidence="2" id="KW-1185">Reference proteome</keyword>
<dbReference type="AlphaFoldDB" id="A0ABC9NFZ4"/>
<sequence>MLIYSQRRELFSFFGAEVVQNPLTEFDNSLAPSLF</sequence>
<dbReference type="Proteomes" id="UP000004110">
    <property type="component" value="Unassembled WGS sequence"/>
</dbReference>
<protein>
    <recommendedName>
        <fullName evidence="3">Transposase</fullName>
    </recommendedName>
</protein>
<organism evidence="1 2">
    <name type="scientific">Bacteroides uniformis (strain ATCC 8492 / DSM 6597 / CCUG 4942 / CIP 103695 / JCM 5828 / KCTC 5204 / NCTC 13054 / VPI 0061)</name>
    <dbReference type="NCBI Taxonomy" id="411479"/>
    <lineage>
        <taxon>Bacteria</taxon>
        <taxon>Pseudomonadati</taxon>
        <taxon>Bacteroidota</taxon>
        <taxon>Bacteroidia</taxon>
        <taxon>Bacteroidales</taxon>
        <taxon>Bacteroidaceae</taxon>
        <taxon>Bacteroides</taxon>
    </lineage>
</organism>
<evidence type="ECO:0000313" key="2">
    <source>
        <dbReference type="Proteomes" id="UP000004110"/>
    </source>
</evidence>
<reference evidence="1" key="2">
    <citation type="submission" date="2013-11" db="EMBL/GenBank/DDBJ databases">
        <title>Draft genome sequence of Bacteroides uniformis (ATCC 8492).</title>
        <authorList>
            <person name="Sudarsanam P."/>
            <person name="Ley R."/>
            <person name="Guruge J."/>
            <person name="Turnbaugh P.J."/>
            <person name="Mahowald M."/>
            <person name="Liep D."/>
            <person name="Gordon J."/>
        </authorList>
    </citation>
    <scope>NUCLEOTIDE SEQUENCE</scope>
    <source>
        <strain evidence="1">ATCC 8492</strain>
    </source>
</reference>
<gene>
    <name evidence="1" type="ORF">BACUNI_00710</name>
</gene>